<feature type="chain" id="PRO_5037496985" description="Cyclophilin-like domain-containing protein" evidence="1">
    <location>
        <begin position="24"/>
        <end position="210"/>
    </location>
</feature>
<evidence type="ECO:0000256" key="1">
    <source>
        <dbReference type="SAM" id="SignalP"/>
    </source>
</evidence>
<sequence>MKIKPQLLSLMATGLVASSNSMAQSNDNQPGYAMAITANGHTMTATMHGNGATEALRQRLDDGGLTLRLSDYGDFEKVGALGFTLPRSDRQTTTQPGDIVLYQGNQIVIFYGSNTWGYTRLGHIDNATAEGLRQTLGEGDVTVTLALPEASSVADARQASPPLYTEVYTANGRMVLRQQGEAGLDRLERGHYIVRKAFANRQAETKNITK</sequence>
<keyword evidence="1" id="KW-0732">Signal</keyword>
<dbReference type="InterPro" id="IPR029000">
    <property type="entry name" value="Cyclophilin-like_dom_sf"/>
</dbReference>
<protein>
    <recommendedName>
        <fullName evidence="2">Cyclophilin-like domain-containing protein</fullName>
    </recommendedName>
</protein>
<accession>A0A938WJX7</accession>
<reference evidence="3 4" key="1">
    <citation type="journal article" date="2021" name="Sci. Rep.">
        <title>The distribution of antibiotic resistance genes in chicken gut microbiota commensals.</title>
        <authorList>
            <person name="Juricova H."/>
            <person name="Matiasovicova J."/>
            <person name="Kubasova T."/>
            <person name="Cejkova D."/>
            <person name="Rychlik I."/>
        </authorList>
    </citation>
    <scope>NUCLEOTIDE SEQUENCE [LARGE SCALE GENOMIC DNA]</scope>
    <source>
        <strain evidence="3 4">An819</strain>
    </source>
</reference>
<feature type="domain" description="Cyclophilin-like" evidence="2">
    <location>
        <begin position="36"/>
        <end position="145"/>
    </location>
</feature>
<dbReference type="InterPro" id="IPR041183">
    <property type="entry name" value="Cyclophilin-like"/>
</dbReference>
<dbReference type="Pfam" id="PF18050">
    <property type="entry name" value="Cyclophil_like2"/>
    <property type="match status" value="1"/>
</dbReference>
<evidence type="ECO:0000259" key="2">
    <source>
        <dbReference type="Pfam" id="PF18050"/>
    </source>
</evidence>
<dbReference type="EMBL" id="JACJJL010000001">
    <property type="protein sequence ID" value="MBM6660377.1"/>
    <property type="molecule type" value="Genomic_DNA"/>
</dbReference>
<dbReference type="RefSeq" id="WP_205107070.1">
    <property type="nucleotide sequence ID" value="NZ_JACJJL010000001.1"/>
</dbReference>
<proteinExistence type="predicted"/>
<dbReference type="Gene3D" id="2.40.100.20">
    <property type="match status" value="1"/>
</dbReference>
<comment type="caution">
    <text evidence="3">The sequence shown here is derived from an EMBL/GenBank/DDBJ whole genome shotgun (WGS) entry which is preliminary data.</text>
</comment>
<evidence type="ECO:0000313" key="3">
    <source>
        <dbReference type="EMBL" id="MBM6660377.1"/>
    </source>
</evidence>
<organism evidence="3 4">
    <name type="scientific">Marseilla massiliensis</name>
    <dbReference type="NCBI Taxonomy" id="1841864"/>
    <lineage>
        <taxon>Bacteria</taxon>
        <taxon>Pseudomonadati</taxon>
        <taxon>Bacteroidota</taxon>
        <taxon>Bacteroidia</taxon>
        <taxon>Bacteroidales</taxon>
        <taxon>Prevotellaceae</taxon>
        <taxon>Marseilla</taxon>
    </lineage>
</organism>
<evidence type="ECO:0000313" key="4">
    <source>
        <dbReference type="Proteomes" id="UP000764045"/>
    </source>
</evidence>
<name>A0A938WJX7_9BACT</name>
<gene>
    <name evidence="3" type="ORF">H6B30_01160</name>
</gene>
<dbReference type="SUPFAM" id="SSF50891">
    <property type="entry name" value="Cyclophilin-like"/>
    <property type="match status" value="1"/>
</dbReference>
<dbReference type="Proteomes" id="UP000764045">
    <property type="component" value="Unassembled WGS sequence"/>
</dbReference>
<keyword evidence="4" id="KW-1185">Reference proteome</keyword>
<feature type="signal peptide" evidence="1">
    <location>
        <begin position="1"/>
        <end position="23"/>
    </location>
</feature>
<dbReference type="AlphaFoldDB" id="A0A938WJX7"/>